<feature type="chain" id="PRO_5040352466" evidence="2">
    <location>
        <begin position="21"/>
        <end position="549"/>
    </location>
</feature>
<name>A0A9N7MZM9_STRHE</name>
<comment type="caution">
    <text evidence="4">The sequence shown here is derived from an EMBL/GenBank/DDBJ whole genome shotgun (WGS) entry which is preliminary data.</text>
</comment>
<dbReference type="CDD" id="cd02245">
    <property type="entry name" value="cupin_7S_vicilin-like_C"/>
    <property type="match status" value="1"/>
</dbReference>
<dbReference type="InterPro" id="IPR006792">
    <property type="entry name" value="Vicilin_N"/>
</dbReference>
<dbReference type="Proteomes" id="UP001153555">
    <property type="component" value="Unassembled WGS sequence"/>
</dbReference>
<dbReference type="OrthoDB" id="1912756at2759"/>
<dbReference type="InterPro" id="IPR014710">
    <property type="entry name" value="RmlC-like_jellyroll"/>
</dbReference>
<protein>
    <submittedName>
        <fullName evidence="4">Cupin family protein</fullName>
    </submittedName>
</protein>
<evidence type="ECO:0000259" key="3">
    <source>
        <dbReference type="SMART" id="SM00835"/>
    </source>
</evidence>
<dbReference type="Pfam" id="PF00190">
    <property type="entry name" value="Cupin_1"/>
    <property type="match status" value="2"/>
</dbReference>
<keyword evidence="2" id="KW-0732">Signal</keyword>
<dbReference type="PANTHER" id="PTHR31189:SF41">
    <property type="entry name" value="VICILIN C72"/>
    <property type="match status" value="1"/>
</dbReference>
<evidence type="ECO:0000256" key="1">
    <source>
        <dbReference type="ARBA" id="ARBA00023597"/>
    </source>
</evidence>
<evidence type="ECO:0000313" key="5">
    <source>
        <dbReference type="Proteomes" id="UP001153555"/>
    </source>
</evidence>
<organism evidence="4 5">
    <name type="scientific">Striga hermonthica</name>
    <name type="common">Purple witchweed</name>
    <name type="synonym">Buchnera hermonthica</name>
    <dbReference type="NCBI Taxonomy" id="68872"/>
    <lineage>
        <taxon>Eukaryota</taxon>
        <taxon>Viridiplantae</taxon>
        <taxon>Streptophyta</taxon>
        <taxon>Embryophyta</taxon>
        <taxon>Tracheophyta</taxon>
        <taxon>Spermatophyta</taxon>
        <taxon>Magnoliopsida</taxon>
        <taxon>eudicotyledons</taxon>
        <taxon>Gunneridae</taxon>
        <taxon>Pentapetalae</taxon>
        <taxon>asterids</taxon>
        <taxon>lamiids</taxon>
        <taxon>Lamiales</taxon>
        <taxon>Orobanchaceae</taxon>
        <taxon>Buchnereae</taxon>
        <taxon>Striga</taxon>
    </lineage>
</organism>
<dbReference type="AlphaFoldDB" id="A0A9N7MZM9"/>
<comment type="similarity">
    <text evidence="1">Belongs to the 7S seed storage protein family.</text>
</comment>
<accession>A0A9N7MZM9</accession>
<dbReference type="InterPro" id="IPR006045">
    <property type="entry name" value="Cupin_1"/>
</dbReference>
<dbReference type="InterPro" id="IPR050253">
    <property type="entry name" value="Seed_Storage-Functional"/>
</dbReference>
<dbReference type="SMART" id="SM00835">
    <property type="entry name" value="Cupin_1"/>
    <property type="match status" value="2"/>
</dbReference>
<feature type="signal peptide" evidence="2">
    <location>
        <begin position="1"/>
        <end position="20"/>
    </location>
</feature>
<reference evidence="4" key="1">
    <citation type="submission" date="2019-12" db="EMBL/GenBank/DDBJ databases">
        <authorList>
            <person name="Scholes J."/>
        </authorList>
    </citation>
    <scope>NUCLEOTIDE SEQUENCE</scope>
</reference>
<keyword evidence="5" id="KW-1185">Reference proteome</keyword>
<dbReference type="Gene3D" id="2.60.120.10">
    <property type="entry name" value="Jelly Rolls"/>
    <property type="match status" value="2"/>
</dbReference>
<evidence type="ECO:0000313" key="4">
    <source>
        <dbReference type="EMBL" id="CAA0823072.1"/>
    </source>
</evidence>
<feature type="domain" description="Cupin type-1" evidence="3">
    <location>
        <begin position="352"/>
        <end position="513"/>
    </location>
</feature>
<dbReference type="CDD" id="cd02244">
    <property type="entry name" value="cupin_7S_vicilin-like_N"/>
    <property type="match status" value="1"/>
</dbReference>
<dbReference type="PANTHER" id="PTHR31189">
    <property type="entry name" value="OS03G0336100 PROTEIN-RELATED"/>
    <property type="match status" value="1"/>
</dbReference>
<feature type="domain" description="Cupin type-1" evidence="3">
    <location>
        <begin position="160"/>
        <end position="310"/>
    </location>
</feature>
<evidence type="ECO:0000256" key="2">
    <source>
        <dbReference type="SAM" id="SignalP"/>
    </source>
</evidence>
<dbReference type="Pfam" id="PF04702">
    <property type="entry name" value="Vicilin_N"/>
    <property type="match status" value="1"/>
</dbReference>
<dbReference type="SUPFAM" id="SSF51182">
    <property type="entry name" value="RmlC-like cupins"/>
    <property type="match status" value="2"/>
</dbReference>
<sequence>MGTKLIVLLLLLSFSLLLFGANCYNGNPEKEGRREEEEEEEESPEERLFKCLMSCEKQNDRELSPCEERCVREYQDTKRQQEPGSRENHHQPEEQYKRCQSKCAIQEHGQQRQYCQQKCQWQYEKQKSEHEGHGGGEDALNSKKKFDGKDDGDNPYFFHSRFESKYKTKHGHIKVLQRFSDKSELLRGVENYRLAILEANPNTFVLPHHCDAESILFVVGGRGTISYVWQNKRYSFNLKRGDVMRVPSGSLMYLVNQDDDERLYVLKLLQPVNTPGRVKEYFGVGADSFFRIFSSEILEAAFNSPSERLEKLFGQQKQGVIIKASKEQIRSLSQESESTGGTSELGSWGRPFSLLHQQPLFSSNYGQYFEASPINHRQLKDLDVSVGFMHIKSGGMVAPYYNSRSTKLVFVVGGSGQYEMACPHLSEQSKHNSQGVRYGRVSARLSIGDAFVIPAGHPIAIVASQHSNLQLASFGIKGSFDQKHFLAGQENIWNEVEPEAKELAFKMPAREVEDIFRSQEVSYFMPGPRHHEQKGKGQYVASIWGFVGF</sequence>
<gene>
    <name evidence="4" type="ORF">SHERM_20258</name>
</gene>
<dbReference type="EMBL" id="CACSLK010024531">
    <property type="protein sequence ID" value="CAA0823072.1"/>
    <property type="molecule type" value="Genomic_DNA"/>
</dbReference>
<proteinExistence type="inferred from homology"/>
<dbReference type="InterPro" id="IPR011051">
    <property type="entry name" value="RmlC_Cupin_sf"/>
</dbReference>